<reference evidence="15" key="1">
    <citation type="submission" date="2019-01" db="EMBL/GenBank/DDBJ databases">
        <title>Draft genomes of a novel of Sporanaerobacter strains.</title>
        <authorList>
            <person name="Ma S."/>
        </authorList>
    </citation>
    <scope>NUCLEOTIDE SEQUENCE [LARGE SCALE GENOMIC DNA]</scope>
    <source>
        <strain evidence="15">NJN-17</strain>
    </source>
</reference>
<evidence type="ECO:0000313" key="15">
    <source>
        <dbReference type="Proteomes" id="UP000287969"/>
    </source>
</evidence>
<dbReference type="EC" id="5.6.2.4" evidence="9"/>
<evidence type="ECO:0000259" key="13">
    <source>
        <dbReference type="PROSITE" id="PS51217"/>
    </source>
</evidence>
<dbReference type="InterPro" id="IPR027417">
    <property type="entry name" value="P-loop_NTPase"/>
</dbReference>
<evidence type="ECO:0000256" key="6">
    <source>
        <dbReference type="ARBA" id="ARBA00023125"/>
    </source>
</evidence>
<evidence type="ECO:0000256" key="5">
    <source>
        <dbReference type="ARBA" id="ARBA00022840"/>
    </source>
</evidence>
<evidence type="ECO:0000256" key="8">
    <source>
        <dbReference type="ARBA" id="ARBA00034617"/>
    </source>
</evidence>
<feature type="binding site" evidence="11">
    <location>
        <begin position="22"/>
        <end position="29"/>
    </location>
    <ligand>
        <name>ATP</name>
        <dbReference type="ChEBI" id="CHEBI:30616"/>
    </ligand>
</feature>
<feature type="domain" description="UvrD-like helicase ATP-binding" evidence="12">
    <location>
        <begin position="1"/>
        <end position="283"/>
    </location>
</feature>
<dbReference type="InterPro" id="IPR000212">
    <property type="entry name" value="DNA_helicase_UvrD/REP"/>
</dbReference>
<organism evidence="14 15">
    <name type="scientific">Acidilutibacter cellobiosedens</name>
    <dbReference type="NCBI Taxonomy" id="2507161"/>
    <lineage>
        <taxon>Bacteria</taxon>
        <taxon>Bacillati</taxon>
        <taxon>Bacillota</taxon>
        <taxon>Tissierellia</taxon>
        <taxon>Tissierellales</taxon>
        <taxon>Acidilutibacteraceae</taxon>
        <taxon>Acidilutibacter</taxon>
    </lineage>
</organism>
<dbReference type="GO" id="GO:0016887">
    <property type="term" value="F:ATP hydrolysis activity"/>
    <property type="evidence" value="ECO:0007669"/>
    <property type="project" value="RHEA"/>
</dbReference>
<dbReference type="PANTHER" id="PTHR11070">
    <property type="entry name" value="UVRD / RECB / PCRA DNA HELICASE FAMILY MEMBER"/>
    <property type="match status" value="1"/>
</dbReference>
<dbReference type="GO" id="GO:0005829">
    <property type="term" value="C:cytosol"/>
    <property type="evidence" value="ECO:0007669"/>
    <property type="project" value="TreeGrafter"/>
</dbReference>
<dbReference type="PROSITE" id="PS51198">
    <property type="entry name" value="UVRD_HELICASE_ATP_BIND"/>
    <property type="match status" value="1"/>
</dbReference>
<evidence type="ECO:0000259" key="12">
    <source>
        <dbReference type="PROSITE" id="PS51198"/>
    </source>
</evidence>
<evidence type="ECO:0000313" key="14">
    <source>
        <dbReference type="EMBL" id="QAT63470.1"/>
    </source>
</evidence>
<dbReference type="SUPFAM" id="SSF52540">
    <property type="entry name" value="P-loop containing nucleoside triphosphate hydrolases"/>
    <property type="match status" value="1"/>
</dbReference>
<keyword evidence="3 11" id="KW-0378">Hydrolase</keyword>
<proteinExistence type="inferred from homology"/>
<accession>A0A410QHM9</accession>
<keyword evidence="2 11" id="KW-0547">Nucleotide-binding</keyword>
<evidence type="ECO:0000256" key="3">
    <source>
        <dbReference type="ARBA" id="ARBA00022801"/>
    </source>
</evidence>
<dbReference type="Gene3D" id="3.40.50.300">
    <property type="entry name" value="P-loop containing nucleotide triphosphate hydrolases"/>
    <property type="match status" value="2"/>
</dbReference>
<keyword evidence="6" id="KW-0238">DNA-binding</keyword>
<keyword evidence="15" id="KW-1185">Reference proteome</keyword>
<name>A0A410QHM9_9FIRM</name>
<dbReference type="PANTHER" id="PTHR11070:SF2">
    <property type="entry name" value="ATP-DEPENDENT DNA HELICASE SRS2"/>
    <property type="match status" value="1"/>
</dbReference>
<dbReference type="OrthoDB" id="9810135at2"/>
<dbReference type="KEGG" id="spoa:EQM13_13270"/>
<dbReference type="InterPro" id="IPR014016">
    <property type="entry name" value="UvrD-like_ATP-bd"/>
</dbReference>
<keyword evidence="4 11" id="KW-0347">Helicase</keyword>
<dbReference type="GO" id="GO:0005524">
    <property type="term" value="F:ATP binding"/>
    <property type="evidence" value="ECO:0007669"/>
    <property type="project" value="UniProtKB-UniRule"/>
</dbReference>
<dbReference type="Gene3D" id="1.10.486.10">
    <property type="entry name" value="PCRA, domain 4"/>
    <property type="match status" value="1"/>
</dbReference>
<dbReference type="GO" id="GO:0003677">
    <property type="term" value="F:DNA binding"/>
    <property type="evidence" value="ECO:0007669"/>
    <property type="project" value="UniProtKB-KW"/>
</dbReference>
<dbReference type="InterPro" id="IPR013986">
    <property type="entry name" value="DExx_box_DNA_helicase_dom_sf"/>
</dbReference>
<dbReference type="GO" id="GO:0043138">
    <property type="term" value="F:3'-5' DNA helicase activity"/>
    <property type="evidence" value="ECO:0007669"/>
    <property type="project" value="UniProtKB-EC"/>
</dbReference>
<keyword evidence="5 11" id="KW-0067">ATP-binding</keyword>
<sequence>MNFNDQQTKAINHGKGPAIILAAPGSGKTTVLLHRTYNLISKHKILPEKILSITFSRASAKEMKKRFVNNFKNTSSIPITFSTIHSFSYSILREYTNRHGIPYTLIEGNSNSINKITILRNLYYDINGEWAADEKLEGINNGIGYIKNMMIGVDDYLKENKVEINHFKEIYMSYENFKKEKKMIDFDDMLVLTLDFLKRDSYLLSKWRNKYDFIQVDEGQDTSKIQLEIIKLIAKPKNNLFIVADDDQSIYGFRGAFPQGLFDLKREFKDLSIFYMEENYRSSRNIVSVCNKFIRQNKLRYNKNIFTKNNYVSPINIVKLNTITEQYEYIIKELKKFADYSNAAILYRNNISSIGVIEYLENNKIPFHMRDVNVKFFNHWIIKDIISFLNVANNPEDLNSFEKIYFKMKGFIYKNYVDYIKTLNYDKSVFDRILEINDLSRDYRQKIMEIKIDFNRLKNMAPHEAITFIEKSLEYEIYLKENALKFGYTFDSLKTILYYLKLISAKTENLEELLRRLKYLEYLTFQSKYNTKGVNLSTIHSAKGLEYDRVFMIDLIEGDFPSSNSIDAFENGKIQLMEEERRLFYVGMTRTKNNLMLLTYSNKSEKKVYPSRFVNELENL</sequence>
<feature type="domain" description="UvrD-like helicase C-terminal" evidence="13">
    <location>
        <begin position="284"/>
        <end position="544"/>
    </location>
</feature>
<dbReference type="InterPro" id="IPR014017">
    <property type="entry name" value="DNA_helicase_UvrD-like_C"/>
</dbReference>
<dbReference type="EMBL" id="CP035282">
    <property type="protein sequence ID" value="QAT63470.1"/>
    <property type="molecule type" value="Genomic_DNA"/>
</dbReference>
<dbReference type="Gene3D" id="1.10.10.160">
    <property type="match status" value="1"/>
</dbReference>
<dbReference type="GO" id="GO:0000725">
    <property type="term" value="P:recombinational repair"/>
    <property type="evidence" value="ECO:0007669"/>
    <property type="project" value="TreeGrafter"/>
</dbReference>
<evidence type="ECO:0000256" key="11">
    <source>
        <dbReference type="PROSITE-ProRule" id="PRU00560"/>
    </source>
</evidence>
<evidence type="ECO:0000256" key="4">
    <source>
        <dbReference type="ARBA" id="ARBA00022806"/>
    </source>
</evidence>
<dbReference type="GO" id="GO:0033202">
    <property type="term" value="C:DNA helicase complex"/>
    <property type="evidence" value="ECO:0007669"/>
    <property type="project" value="TreeGrafter"/>
</dbReference>
<comment type="catalytic activity">
    <reaction evidence="10">
        <text>ATP + H2O = ADP + phosphate + H(+)</text>
        <dbReference type="Rhea" id="RHEA:13065"/>
        <dbReference type="ChEBI" id="CHEBI:15377"/>
        <dbReference type="ChEBI" id="CHEBI:15378"/>
        <dbReference type="ChEBI" id="CHEBI:30616"/>
        <dbReference type="ChEBI" id="CHEBI:43474"/>
        <dbReference type="ChEBI" id="CHEBI:456216"/>
        <dbReference type="EC" id="5.6.2.4"/>
    </reaction>
</comment>
<protein>
    <recommendedName>
        <fullName evidence="9">DNA 3'-5' helicase</fullName>
        <ecNumber evidence="9">5.6.2.4</ecNumber>
    </recommendedName>
</protein>
<keyword evidence="7" id="KW-0413">Isomerase</keyword>
<evidence type="ECO:0000256" key="9">
    <source>
        <dbReference type="ARBA" id="ARBA00034808"/>
    </source>
</evidence>
<dbReference type="Pfam" id="PF13361">
    <property type="entry name" value="UvrD_C"/>
    <property type="match status" value="1"/>
</dbReference>
<dbReference type="AlphaFoldDB" id="A0A410QHM9"/>
<dbReference type="CDD" id="cd17932">
    <property type="entry name" value="DEXQc_UvrD"/>
    <property type="match status" value="1"/>
</dbReference>
<gene>
    <name evidence="14" type="ORF">EQM13_13270</name>
</gene>
<evidence type="ECO:0000256" key="10">
    <source>
        <dbReference type="ARBA" id="ARBA00048988"/>
    </source>
</evidence>
<dbReference type="PROSITE" id="PS51217">
    <property type="entry name" value="UVRD_HELICASE_CTER"/>
    <property type="match status" value="1"/>
</dbReference>
<dbReference type="Proteomes" id="UP000287969">
    <property type="component" value="Chromosome"/>
</dbReference>
<comment type="similarity">
    <text evidence="1">Belongs to the helicase family. UvrD subfamily.</text>
</comment>
<evidence type="ECO:0000256" key="1">
    <source>
        <dbReference type="ARBA" id="ARBA00009922"/>
    </source>
</evidence>
<dbReference type="Pfam" id="PF00580">
    <property type="entry name" value="UvrD-helicase"/>
    <property type="match status" value="1"/>
</dbReference>
<comment type="catalytic activity">
    <reaction evidence="8">
        <text>Couples ATP hydrolysis with the unwinding of duplex DNA by translocating in the 3'-5' direction.</text>
        <dbReference type="EC" id="5.6.2.4"/>
    </reaction>
</comment>
<evidence type="ECO:0000256" key="2">
    <source>
        <dbReference type="ARBA" id="ARBA00022741"/>
    </source>
</evidence>
<evidence type="ECO:0000256" key="7">
    <source>
        <dbReference type="ARBA" id="ARBA00023235"/>
    </source>
</evidence>